<keyword evidence="1" id="KW-0472">Membrane</keyword>
<reference evidence="2 3" key="1">
    <citation type="submission" date="2024-09" db="EMBL/GenBank/DDBJ databases">
        <title>Novel species of the genus Pelomonas and Roseateles isolated from streams.</title>
        <authorList>
            <person name="Lu H."/>
        </authorList>
    </citation>
    <scope>NUCLEOTIDE SEQUENCE [LARGE SCALE GENOMIC DNA]</scope>
    <source>
        <strain evidence="2 3">BYS96W</strain>
    </source>
</reference>
<keyword evidence="1" id="KW-0812">Transmembrane</keyword>
<dbReference type="EMBL" id="JBIGIA010000026">
    <property type="protein sequence ID" value="MFG6459618.1"/>
    <property type="molecule type" value="Genomic_DNA"/>
</dbReference>
<name>A0ABW7GCC1_9BURK</name>
<evidence type="ECO:0000313" key="3">
    <source>
        <dbReference type="Proteomes" id="UP001606305"/>
    </source>
</evidence>
<keyword evidence="3" id="KW-1185">Reference proteome</keyword>
<protein>
    <submittedName>
        <fullName evidence="2">Uncharacterized protein</fullName>
    </submittedName>
</protein>
<organism evidence="2 3">
    <name type="scientific">Pelomonas nitida</name>
    <dbReference type="NCBI Taxonomy" id="3299027"/>
    <lineage>
        <taxon>Bacteria</taxon>
        <taxon>Pseudomonadati</taxon>
        <taxon>Pseudomonadota</taxon>
        <taxon>Betaproteobacteria</taxon>
        <taxon>Burkholderiales</taxon>
        <taxon>Sphaerotilaceae</taxon>
        <taxon>Roseateles</taxon>
    </lineage>
</organism>
<comment type="caution">
    <text evidence="2">The sequence shown here is derived from an EMBL/GenBank/DDBJ whole genome shotgun (WGS) entry which is preliminary data.</text>
</comment>
<dbReference type="RefSeq" id="WP_394491802.1">
    <property type="nucleotide sequence ID" value="NZ_JBIGIA010000026.1"/>
</dbReference>
<feature type="transmembrane region" description="Helical" evidence="1">
    <location>
        <begin position="79"/>
        <end position="98"/>
    </location>
</feature>
<sequence>MGLVEGTLFVLVIGSPFLALLAWHAWRDIRGERRNAAGCCYSCGCTLDGRAMPISHHKGGCYLYCRSCATFHRWVKNSMLLAACGVIAAASVVMFLSMRTA</sequence>
<keyword evidence="1" id="KW-1133">Transmembrane helix</keyword>
<dbReference type="Proteomes" id="UP001606305">
    <property type="component" value="Unassembled WGS sequence"/>
</dbReference>
<evidence type="ECO:0000256" key="1">
    <source>
        <dbReference type="SAM" id="Phobius"/>
    </source>
</evidence>
<evidence type="ECO:0000313" key="2">
    <source>
        <dbReference type="EMBL" id="MFG6459618.1"/>
    </source>
</evidence>
<accession>A0ABW7GCC1</accession>
<feature type="transmembrane region" description="Helical" evidence="1">
    <location>
        <begin position="6"/>
        <end position="26"/>
    </location>
</feature>
<proteinExistence type="predicted"/>
<gene>
    <name evidence="2" type="ORF">ACG00X_22515</name>
</gene>